<keyword evidence="1" id="KW-0732">Signal</keyword>
<reference evidence="2" key="1">
    <citation type="submission" date="2022-12" db="EMBL/GenBank/DDBJ databases">
        <title>Marinomonas 15G1-11 sp. nov, isolated from marine algae.</title>
        <authorList>
            <person name="Butt M."/>
            <person name="Choi D.G."/>
            <person name="Kim J.M."/>
            <person name="Lee J.K."/>
            <person name="Baek J.H."/>
            <person name="Jeon C.O."/>
        </authorList>
    </citation>
    <scope>NUCLEOTIDE SEQUENCE</scope>
    <source>
        <strain evidence="2">15G1-11</strain>
    </source>
</reference>
<evidence type="ECO:0000313" key="2">
    <source>
        <dbReference type="EMBL" id="MCZ2723414.1"/>
    </source>
</evidence>
<gene>
    <name evidence="2" type="ORF">O1D97_17815</name>
</gene>
<keyword evidence="3" id="KW-1185">Reference proteome</keyword>
<dbReference type="EMBL" id="JAPUBN010000021">
    <property type="protein sequence ID" value="MCZ2723414.1"/>
    <property type="molecule type" value="Genomic_DNA"/>
</dbReference>
<comment type="caution">
    <text evidence="2">The sequence shown here is derived from an EMBL/GenBank/DDBJ whole genome shotgun (WGS) entry which is preliminary data.</text>
</comment>
<dbReference type="Proteomes" id="UP001149719">
    <property type="component" value="Unassembled WGS sequence"/>
</dbReference>
<dbReference type="Pfam" id="PF11306">
    <property type="entry name" value="DUF3108"/>
    <property type="match status" value="1"/>
</dbReference>
<feature type="chain" id="PRO_5046547472" evidence="1">
    <location>
        <begin position="22"/>
        <end position="237"/>
    </location>
</feature>
<evidence type="ECO:0000256" key="1">
    <source>
        <dbReference type="SAM" id="SignalP"/>
    </source>
</evidence>
<feature type="signal peptide" evidence="1">
    <location>
        <begin position="1"/>
        <end position="21"/>
    </location>
</feature>
<protein>
    <submittedName>
        <fullName evidence="2">DUF3108 domain-containing protein</fullName>
    </submittedName>
</protein>
<sequence length="237" mass="27830">MRAKLILLVSILGLLSQPAISSSDTGSKTSKLFFPYKAIYSTTWKKGVSFEVEGMQVLTKEQDHWFFEFKASTFFASLTENVSFQLIGNQIRPENYYYKSQLLGKKREAKLTFDWEKMQVENDIKNKPWKMDIHEKTIDKLGIQLQLRQDLKANREDLHYEIADGGRLKYWTFARIGTQKIKTRLGDLDTVKVVRTDSQNNDRESVFYFAPEYDFLLVKMKYVENKESYLLEIKSIE</sequence>
<dbReference type="RefSeq" id="WP_269127527.1">
    <property type="nucleotide sequence ID" value="NZ_JAPUBN010000021.1"/>
</dbReference>
<evidence type="ECO:0000313" key="3">
    <source>
        <dbReference type="Proteomes" id="UP001149719"/>
    </source>
</evidence>
<accession>A0ABT4JYD2</accession>
<proteinExistence type="predicted"/>
<name>A0ABT4JYD2_9GAMM</name>
<organism evidence="2 3">
    <name type="scientific">Marinomonas phaeophyticola</name>
    <dbReference type="NCBI Taxonomy" id="3004091"/>
    <lineage>
        <taxon>Bacteria</taxon>
        <taxon>Pseudomonadati</taxon>
        <taxon>Pseudomonadota</taxon>
        <taxon>Gammaproteobacteria</taxon>
        <taxon>Oceanospirillales</taxon>
        <taxon>Oceanospirillaceae</taxon>
        <taxon>Marinomonas</taxon>
    </lineage>
</organism>
<dbReference type="InterPro" id="IPR021457">
    <property type="entry name" value="DUF3108"/>
</dbReference>